<evidence type="ECO:0000256" key="2">
    <source>
        <dbReference type="ARBA" id="ARBA00012438"/>
    </source>
</evidence>
<dbReference type="FunFam" id="3.30.565.10:FF:000010">
    <property type="entry name" value="Sensor histidine kinase RcsC"/>
    <property type="match status" value="1"/>
</dbReference>
<feature type="transmembrane region" description="Helical" evidence="7">
    <location>
        <begin position="376"/>
        <end position="398"/>
    </location>
</feature>
<keyword evidence="3" id="KW-0597">Phosphoprotein</keyword>
<dbReference type="GO" id="GO:0000155">
    <property type="term" value="F:phosphorelay sensor kinase activity"/>
    <property type="evidence" value="ECO:0007669"/>
    <property type="project" value="InterPro"/>
</dbReference>
<dbReference type="SUPFAM" id="SSF47384">
    <property type="entry name" value="Homodimeric domain of signal transducing histidine kinase"/>
    <property type="match status" value="1"/>
</dbReference>
<name>A0A2N3HUY0_9BACT</name>
<dbReference type="CDD" id="cd00082">
    <property type="entry name" value="HisKA"/>
    <property type="match status" value="1"/>
</dbReference>
<dbReference type="InterPro" id="IPR004358">
    <property type="entry name" value="Sig_transdc_His_kin-like_C"/>
</dbReference>
<dbReference type="FunFam" id="1.10.287.130:FF:000001">
    <property type="entry name" value="Two-component sensor histidine kinase"/>
    <property type="match status" value="1"/>
</dbReference>
<evidence type="ECO:0000313" key="9">
    <source>
        <dbReference type="EMBL" id="PKQ61875.1"/>
    </source>
</evidence>
<keyword evidence="7" id="KW-1133">Transmembrane helix</keyword>
<keyword evidence="10" id="KW-1185">Reference proteome</keyword>
<keyword evidence="5" id="KW-0418">Kinase</keyword>
<sequence length="655" mass="74340">MMNSRKKKLKLRSYFILSICFLLLVIVASVSASFMPVLQSEQTNQITNQETDKSTLLTTHKSSKLKNVLILHSYHEGFPWTDRIMKGVNSILGNEDVELFINYMDTKRCADEDYLLQLRDIYKKKYAKFQFDAILSTDDNALNFLLKFGKDLFPDVPVVFCGINDFQKKRIEGETNYTGIYESYDVLGTVRLIQKFHPGIKTIAVINDASVSGNAFLNRVNRIEEELKDSLNFEYLSDLSIDNLHAELAKLPTDAAVIWGIYLRTPNGITLTSEESIQLTSTFTKLPIYCIWDVVGQGVVGGKITSPVFQGEAAAELIVRILNGANPNYIPVTGSPLSYKFDYKLLQQFNIPKSELPINSIVLNEPFSLFKKYRKLIGILSFIIAILIIIVLALMHLIQKINITKKILIKTNENLELAKARAEESDQLKTSFLANLSHEIRTPMNGIIGFTELLDHKSVTIEKQQKYLSLIKSSSQRMLELINNLVDISKLETGQIHCSQDAVDLQKIMNNTYEFFIPFTEKKKLKFTYESQIQEQSLFILTDQNRLEQVLFNLLTNAIKFTKQGEIKLALEKRDKELYFTVTDSGPGIPDDMQEIIFERFRQASHTAFHAEEGSGLGLAISKSLVELMGGTMGVYSELNMGSKFYFTIPFVVAD</sequence>
<dbReference type="PROSITE" id="PS50109">
    <property type="entry name" value="HIS_KIN"/>
    <property type="match status" value="1"/>
</dbReference>
<dbReference type="InterPro" id="IPR007487">
    <property type="entry name" value="ABC_transpt-TYRBP-like"/>
</dbReference>
<protein>
    <recommendedName>
        <fullName evidence="2">histidine kinase</fullName>
        <ecNumber evidence="2">2.7.13.3</ecNumber>
    </recommendedName>
</protein>
<keyword evidence="7" id="KW-0812">Transmembrane</keyword>
<dbReference type="InterPro" id="IPR003594">
    <property type="entry name" value="HATPase_dom"/>
</dbReference>
<feature type="domain" description="Histidine kinase" evidence="8">
    <location>
        <begin position="435"/>
        <end position="653"/>
    </location>
</feature>
<dbReference type="InterPro" id="IPR003661">
    <property type="entry name" value="HisK_dim/P_dom"/>
</dbReference>
<evidence type="ECO:0000259" key="8">
    <source>
        <dbReference type="PROSITE" id="PS50109"/>
    </source>
</evidence>
<dbReference type="SMART" id="SM00388">
    <property type="entry name" value="HisKA"/>
    <property type="match status" value="1"/>
</dbReference>
<evidence type="ECO:0000256" key="1">
    <source>
        <dbReference type="ARBA" id="ARBA00000085"/>
    </source>
</evidence>
<evidence type="ECO:0000256" key="4">
    <source>
        <dbReference type="ARBA" id="ARBA00022679"/>
    </source>
</evidence>
<dbReference type="EMBL" id="MVDD01000011">
    <property type="protein sequence ID" value="PKQ61875.1"/>
    <property type="molecule type" value="Genomic_DNA"/>
</dbReference>
<dbReference type="OrthoDB" id="9796457at2"/>
<comment type="catalytic activity">
    <reaction evidence="1">
        <text>ATP + protein L-histidine = ADP + protein N-phospho-L-histidine.</text>
        <dbReference type="EC" id="2.7.13.3"/>
    </reaction>
</comment>
<accession>A0A2N3HUY0</accession>
<dbReference type="Proteomes" id="UP000233535">
    <property type="component" value="Unassembled WGS sequence"/>
</dbReference>
<dbReference type="Gene3D" id="3.30.565.10">
    <property type="entry name" value="Histidine kinase-like ATPase, C-terminal domain"/>
    <property type="match status" value="1"/>
</dbReference>
<organism evidence="9 10">
    <name type="scientific">Labilibaculum filiforme</name>
    <dbReference type="NCBI Taxonomy" id="1940526"/>
    <lineage>
        <taxon>Bacteria</taxon>
        <taxon>Pseudomonadati</taxon>
        <taxon>Bacteroidota</taxon>
        <taxon>Bacteroidia</taxon>
        <taxon>Marinilabiliales</taxon>
        <taxon>Marinifilaceae</taxon>
        <taxon>Labilibaculum</taxon>
    </lineage>
</organism>
<dbReference type="Gene3D" id="1.10.287.130">
    <property type="match status" value="1"/>
</dbReference>
<evidence type="ECO:0000256" key="3">
    <source>
        <dbReference type="ARBA" id="ARBA00022553"/>
    </source>
</evidence>
<dbReference type="PANTHER" id="PTHR43711:SF1">
    <property type="entry name" value="HISTIDINE KINASE 1"/>
    <property type="match status" value="1"/>
</dbReference>
<dbReference type="Pfam" id="PF04392">
    <property type="entry name" value="ABC_sub_bind"/>
    <property type="match status" value="1"/>
</dbReference>
<evidence type="ECO:0000313" key="10">
    <source>
        <dbReference type="Proteomes" id="UP000233535"/>
    </source>
</evidence>
<dbReference type="PRINTS" id="PR00344">
    <property type="entry name" value="BCTRLSENSOR"/>
</dbReference>
<keyword evidence="4" id="KW-0808">Transferase</keyword>
<dbReference type="SMART" id="SM00387">
    <property type="entry name" value="HATPase_c"/>
    <property type="match status" value="1"/>
</dbReference>
<dbReference type="AlphaFoldDB" id="A0A2N3HUY0"/>
<dbReference type="InterPro" id="IPR036890">
    <property type="entry name" value="HATPase_C_sf"/>
</dbReference>
<proteinExistence type="predicted"/>
<dbReference type="InterPro" id="IPR036097">
    <property type="entry name" value="HisK_dim/P_sf"/>
</dbReference>
<keyword evidence="7" id="KW-0472">Membrane</keyword>
<dbReference type="CDD" id="cd16922">
    <property type="entry name" value="HATPase_EvgS-ArcB-TorS-like"/>
    <property type="match status" value="1"/>
</dbReference>
<dbReference type="SUPFAM" id="SSF55874">
    <property type="entry name" value="ATPase domain of HSP90 chaperone/DNA topoisomerase II/histidine kinase"/>
    <property type="match status" value="1"/>
</dbReference>
<dbReference type="RefSeq" id="WP_101262212.1">
    <property type="nucleotide sequence ID" value="NZ_MVDD01000011.1"/>
</dbReference>
<gene>
    <name evidence="9" type="ORF">BZG02_14720</name>
</gene>
<dbReference type="Pfam" id="PF00512">
    <property type="entry name" value="HisKA"/>
    <property type="match status" value="1"/>
</dbReference>
<dbReference type="EC" id="2.7.13.3" evidence="2"/>
<evidence type="ECO:0000256" key="5">
    <source>
        <dbReference type="ARBA" id="ARBA00022777"/>
    </source>
</evidence>
<dbReference type="PANTHER" id="PTHR43711">
    <property type="entry name" value="TWO-COMPONENT HISTIDINE KINASE"/>
    <property type="match status" value="1"/>
</dbReference>
<evidence type="ECO:0000256" key="7">
    <source>
        <dbReference type="SAM" id="Phobius"/>
    </source>
</evidence>
<reference evidence="9 10" key="1">
    <citation type="journal article" date="2017" name="Front. Microbiol.">
        <title>Labilibaculum manganireducens gen. nov., sp. nov. and Labilibaculum filiforme sp. nov., Novel Bacteroidetes Isolated from Subsurface Sediments of the Baltic Sea.</title>
        <authorList>
            <person name="Vandieken V."/>
            <person name="Marshall I.P."/>
            <person name="Niemann H."/>
            <person name="Engelen B."/>
            <person name="Cypionka H."/>
        </authorList>
    </citation>
    <scope>NUCLEOTIDE SEQUENCE [LARGE SCALE GENOMIC DNA]</scope>
    <source>
        <strain evidence="9 10">59.16B</strain>
    </source>
</reference>
<keyword evidence="6" id="KW-0902">Two-component regulatory system</keyword>
<dbReference type="Pfam" id="PF02518">
    <property type="entry name" value="HATPase_c"/>
    <property type="match status" value="1"/>
</dbReference>
<evidence type="ECO:0000256" key="6">
    <source>
        <dbReference type="ARBA" id="ARBA00023012"/>
    </source>
</evidence>
<comment type="caution">
    <text evidence="9">The sequence shown here is derived from an EMBL/GenBank/DDBJ whole genome shotgun (WGS) entry which is preliminary data.</text>
</comment>
<dbReference type="InterPro" id="IPR005467">
    <property type="entry name" value="His_kinase_dom"/>
</dbReference>
<dbReference type="InterPro" id="IPR050736">
    <property type="entry name" value="Sensor_HK_Regulatory"/>
</dbReference>